<reference evidence="1 2" key="1">
    <citation type="journal article" date="2018" name="Nat. Genet.">
        <title>The Rosa genome provides new insights in the design of modern roses.</title>
        <authorList>
            <person name="Bendahmane M."/>
        </authorList>
    </citation>
    <scope>NUCLEOTIDE SEQUENCE [LARGE SCALE GENOMIC DNA]</scope>
    <source>
        <strain evidence="2">cv. Old Blush</strain>
    </source>
</reference>
<keyword evidence="2" id="KW-1185">Reference proteome</keyword>
<comment type="caution">
    <text evidence="1">The sequence shown here is derived from an EMBL/GenBank/DDBJ whole genome shotgun (WGS) entry which is preliminary data.</text>
</comment>
<dbReference type="Proteomes" id="UP000238479">
    <property type="component" value="Chromosome 6"/>
</dbReference>
<name>A0A2P6PPM4_ROSCH</name>
<protein>
    <submittedName>
        <fullName evidence="1">Putative acyl-CoA oxidase</fullName>
        <ecNumber evidence="1">1.3.3.6</ecNumber>
    </submittedName>
</protein>
<sequence>MDTFCLRERDLLNRFAMEVSQQQKQGESKEYSVLLFQSYQPAEDLGRAFSDRSILQTFIDVEATVPVGSLKLRVTVTDLVKICLYTCKDRTLS</sequence>
<dbReference type="EMBL" id="PDCK01000044">
    <property type="protein sequence ID" value="PRQ23880.1"/>
    <property type="molecule type" value="Genomic_DNA"/>
</dbReference>
<evidence type="ECO:0000313" key="2">
    <source>
        <dbReference type="Proteomes" id="UP000238479"/>
    </source>
</evidence>
<dbReference type="GO" id="GO:0003997">
    <property type="term" value="F:acyl-CoA oxidase activity"/>
    <property type="evidence" value="ECO:0007669"/>
    <property type="project" value="UniProtKB-EC"/>
</dbReference>
<accession>A0A2P6PPM4</accession>
<proteinExistence type="predicted"/>
<dbReference type="EC" id="1.3.3.6" evidence="1"/>
<dbReference type="Gramene" id="PRQ23880">
    <property type="protein sequence ID" value="PRQ23880"/>
    <property type="gene ID" value="RchiOBHm_Chr6g0266281"/>
</dbReference>
<dbReference type="AlphaFoldDB" id="A0A2P6PPM4"/>
<dbReference type="STRING" id="74649.A0A2P6PPM4"/>
<gene>
    <name evidence="1" type="ORF">RchiOBHm_Chr6g0266281</name>
</gene>
<evidence type="ECO:0000313" key="1">
    <source>
        <dbReference type="EMBL" id="PRQ23880.1"/>
    </source>
</evidence>
<organism evidence="1 2">
    <name type="scientific">Rosa chinensis</name>
    <name type="common">China rose</name>
    <dbReference type="NCBI Taxonomy" id="74649"/>
    <lineage>
        <taxon>Eukaryota</taxon>
        <taxon>Viridiplantae</taxon>
        <taxon>Streptophyta</taxon>
        <taxon>Embryophyta</taxon>
        <taxon>Tracheophyta</taxon>
        <taxon>Spermatophyta</taxon>
        <taxon>Magnoliopsida</taxon>
        <taxon>eudicotyledons</taxon>
        <taxon>Gunneridae</taxon>
        <taxon>Pentapetalae</taxon>
        <taxon>rosids</taxon>
        <taxon>fabids</taxon>
        <taxon>Rosales</taxon>
        <taxon>Rosaceae</taxon>
        <taxon>Rosoideae</taxon>
        <taxon>Rosoideae incertae sedis</taxon>
        <taxon>Rosa</taxon>
    </lineage>
</organism>
<keyword evidence="1" id="KW-0560">Oxidoreductase</keyword>